<feature type="domain" description="Major facilitator superfamily (MFS) profile" evidence="7">
    <location>
        <begin position="22"/>
        <end position="509"/>
    </location>
</feature>
<dbReference type="InterPro" id="IPR036259">
    <property type="entry name" value="MFS_trans_sf"/>
</dbReference>
<evidence type="ECO:0000313" key="8">
    <source>
        <dbReference type="EMBL" id="MFC3101530.1"/>
    </source>
</evidence>
<feature type="transmembrane region" description="Helical" evidence="6">
    <location>
        <begin position="56"/>
        <end position="77"/>
    </location>
</feature>
<evidence type="ECO:0000313" key="9">
    <source>
        <dbReference type="Proteomes" id="UP001595378"/>
    </source>
</evidence>
<gene>
    <name evidence="8" type="ORF">ACFODK_11585</name>
</gene>
<dbReference type="PANTHER" id="PTHR23505:SF79">
    <property type="entry name" value="PROTEIN SPINSTER"/>
    <property type="match status" value="1"/>
</dbReference>
<evidence type="ECO:0000256" key="6">
    <source>
        <dbReference type="SAM" id="Phobius"/>
    </source>
</evidence>
<dbReference type="InterPro" id="IPR020846">
    <property type="entry name" value="MFS_dom"/>
</dbReference>
<dbReference type="Pfam" id="PF07690">
    <property type="entry name" value="MFS_1"/>
    <property type="match status" value="1"/>
</dbReference>
<keyword evidence="2" id="KW-0813">Transport</keyword>
<dbReference type="InterPro" id="IPR044770">
    <property type="entry name" value="MFS_spinster-like"/>
</dbReference>
<feature type="transmembrane region" description="Helical" evidence="6">
    <location>
        <begin position="451"/>
        <end position="472"/>
    </location>
</feature>
<comment type="subcellular location">
    <subcellularLocation>
        <location evidence="1">Membrane</location>
        <topology evidence="1">Multi-pass membrane protein</topology>
    </subcellularLocation>
</comment>
<keyword evidence="9" id="KW-1185">Reference proteome</keyword>
<comment type="caution">
    <text evidence="8">The sequence shown here is derived from an EMBL/GenBank/DDBJ whole genome shotgun (WGS) entry which is preliminary data.</text>
</comment>
<evidence type="ECO:0000256" key="4">
    <source>
        <dbReference type="ARBA" id="ARBA00022989"/>
    </source>
</evidence>
<dbReference type="InterPro" id="IPR011701">
    <property type="entry name" value="MFS"/>
</dbReference>
<feature type="transmembrane region" description="Helical" evidence="6">
    <location>
        <begin position="388"/>
        <end position="407"/>
    </location>
</feature>
<dbReference type="Gene3D" id="1.20.1250.20">
    <property type="entry name" value="MFS general substrate transporter like domains"/>
    <property type="match status" value="2"/>
</dbReference>
<evidence type="ECO:0000256" key="1">
    <source>
        <dbReference type="ARBA" id="ARBA00004141"/>
    </source>
</evidence>
<proteinExistence type="predicted"/>
<dbReference type="PANTHER" id="PTHR23505">
    <property type="entry name" value="SPINSTER"/>
    <property type="match status" value="1"/>
</dbReference>
<feature type="transmembrane region" description="Helical" evidence="6">
    <location>
        <begin position="89"/>
        <end position="107"/>
    </location>
</feature>
<feature type="transmembrane region" description="Helical" evidence="6">
    <location>
        <begin position="312"/>
        <end position="333"/>
    </location>
</feature>
<evidence type="ECO:0000256" key="2">
    <source>
        <dbReference type="ARBA" id="ARBA00022448"/>
    </source>
</evidence>
<dbReference type="Proteomes" id="UP001595378">
    <property type="component" value="Unassembled WGS sequence"/>
</dbReference>
<dbReference type="SUPFAM" id="SSF103473">
    <property type="entry name" value="MFS general substrate transporter"/>
    <property type="match status" value="1"/>
</dbReference>
<feature type="transmembrane region" description="Helical" evidence="6">
    <location>
        <begin position="255"/>
        <end position="274"/>
    </location>
</feature>
<evidence type="ECO:0000256" key="5">
    <source>
        <dbReference type="ARBA" id="ARBA00023136"/>
    </source>
</evidence>
<accession>A0ABV7EI66</accession>
<keyword evidence="5 6" id="KW-0472">Membrane</keyword>
<feature type="transmembrane region" description="Helical" evidence="6">
    <location>
        <begin position="353"/>
        <end position="376"/>
    </location>
</feature>
<organism evidence="8 9">
    <name type="scientific">Alteraurantiacibacter lauratis</name>
    <dbReference type="NCBI Taxonomy" id="2054627"/>
    <lineage>
        <taxon>Bacteria</taxon>
        <taxon>Pseudomonadati</taxon>
        <taxon>Pseudomonadota</taxon>
        <taxon>Alphaproteobacteria</taxon>
        <taxon>Sphingomonadales</taxon>
        <taxon>Erythrobacteraceae</taxon>
        <taxon>Alteraurantiacibacter</taxon>
    </lineage>
</organism>
<evidence type="ECO:0000259" key="7">
    <source>
        <dbReference type="PROSITE" id="PS50850"/>
    </source>
</evidence>
<keyword evidence="4 6" id="KW-1133">Transmembrane helix</keyword>
<feature type="transmembrane region" description="Helical" evidence="6">
    <location>
        <begin position="280"/>
        <end position="300"/>
    </location>
</feature>
<reference evidence="9" key="1">
    <citation type="journal article" date="2019" name="Int. J. Syst. Evol. Microbiol.">
        <title>The Global Catalogue of Microorganisms (GCM) 10K type strain sequencing project: providing services to taxonomists for standard genome sequencing and annotation.</title>
        <authorList>
            <consortium name="The Broad Institute Genomics Platform"/>
            <consortium name="The Broad Institute Genome Sequencing Center for Infectious Disease"/>
            <person name="Wu L."/>
            <person name="Ma J."/>
        </authorList>
    </citation>
    <scope>NUCLEOTIDE SEQUENCE [LARGE SCALE GENOMIC DNA]</scope>
    <source>
        <strain evidence="9">KCTC 52606</strain>
    </source>
</reference>
<protein>
    <submittedName>
        <fullName evidence="8">Spinster family MFS transporter</fullName>
    </submittedName>
</protein>
<feature type="transmembrane region" description="Helical" evidence="6">
    <location>
        <begin position="419"/>
        <end position="439"/>
    </location>
</feature>
<name>A0ABV7EI66_9SPHN</name>
<sequence length="511" mass="53614">MTPATGETEECPEAVPPYSWYALGVLFLVYLVNFVDRQILSILANDIKADLGIGDAQLGFLYGTAFAIFYALFGIPLGRLADGWHRLRLLSMGLALWSAMTMLSGFARNFAMLTAARIGVGVGEATANPCAYSLIADWFPRRLRATALSIYASGLFVGSGLSLVLGGAIVESWNNTWPGGGPLGLAGWQAAFVIVGFPGLVLALWVLSLKEPLRGILEGEAGVNRPNAWRIFLTEVALILPPFTLFGAAQRGARAFAVNVAAACLFTISAAVAIRTMGNPAQFILIGIGFYATFTWATALRARDPETFQFTWGSAAFMGVVLVYACVSYVGYTVTYWAAPYAERTFAFSKTDLGWVIGAPNALGGFLGVLLGGWLADRLARRFVAGRILVALIALGGSVPLVAIGYGSASSTTFLLCNFLMQACTASALGACGAASLALVRPQMRGTATAIFLLGATLIGLGFGPFVAGFVSEQTGELANGAKASLVAVVPGLVALAVVVCCYSRSLARLG</sequence>
<feature type="transmembrane region" description="Helical" evidence="6">
    <location>
        <begin position="148"/>
        <end position="170"/>
    </location>
</feature>
<evidence type="ECO:0000256" key="3">
    <source>
        <dbReference type="ARBA" id="ARBA00022692"/>
    </source>
</evidence>
<dbReference type="PROSITE" id="PS50850">
    <property type="entry name" value="MFS"/>
    <property type="match status" value="1"/>
</dbReference>
<feature type="transmembrane region" description="Helical" evidence="6">
    <location>
        <begin position="190"/>
        <end position="207"/>
    </location>
</feature>
<dbReference type="CDD" id="cd17328">
    <property type="entry name" value="MFS_spinster_like"/>
    <property type="match status" value="1"/>
</dbReference>
<feature type="transmembrane region" description="Helical" evidence="6">
    <location>
        <begin position="18"/>
        <end position="35"/>
    </location>
</feature>
<keyword evidence="3 6" id="KW-0812">Transmembrane</keyword>
<dbReference type="RefSeq" id="WP_336919164.1">
    <property type="nucleotide sequence ID" value="NZ_JBANRN010000008.1"/>
</dbReference>
<dbReference type="EMBL" id="JBHRSU010000033">
    <property type="protein sequence ID" value="MFC3101530.1"/>
    <property type="molecule type" value="Genomic_DNA"/>
</dbReference>
<feature type="transmembrane region" description="Helical" evidence="6">
    <location>
        <begin position="484"/>
        <end position="503"/>
    </location>
</feature>